<proteinExistence type="predicted"/>
<protein>
    <recommendedName>
        <fullName evidence="3">Phasin domain-containing protein</fullName>
    </recommendedName>
</protein>
<dbReference type="AlphaFoldDB" id="A0A6H2H9A3"/>
<dbReference type="RefSeq" id="WP_168921920.1">
    <property type="nucleotide sequence ID" value="NZ_CP051461.1"/>
</dbReference>
<dbReference type="Proteomes" id="UP000502041">
    <property type="component" value="Chromosome"/>
</dbReference>
<sequence length="153" mass="16283">MFTNTPFEAAAKAMKENAEKFNAASAQEAFKPMMAQLQAWTDLAQKQAQSAQVSMAATMESFKSVKEPQSAFEAMKVSAENSMAMATQNLKDVTALGVSQFHTSVDALEKAHPAPEAFSNVAKGMKDAATKIEVSIESAMKQGSAAIKKTRGG</sequence>
<evidence type="ECO:0008006" key="3">
    <source>
        <dbReference type="Google" id="ProtNLM"/>
    </source>
</evidence>
<name>A0A6H2H9A3_9BURK</name>
<keyword evidence="2" id="KW-1185">Reference proteome</keyword>
<organism evidence="1 2">
    <name type="scientific">Polaromonas vacuolata</name>
    <dbReference type="NCBI Taxonomy" id="37448"/>
    <lineage>
        <taxon>Bacteria</taxon>
        <taxon>Pseudomonadati</taxon>
        <taxon>Pseudomonadota</taxon>
        <taxon>Betaproteobacteria</taxon>
        <taxon>Burkholderiales</taxon>
        <taxon>Comamonadaceae</taxon>
        <taxon>Polaromonas</taxon>
    </lineage>
</organism>
<evidence type="ECO:0000313" key="1">
    <source>
        <dbReference type="EMBL" id="QJC56174.1"/>
    </source>
</evidence>
<dbReference type="KEGG" id="pvac:HC248_01460"/>
<dbReference type="EMBL" id="CP051461">
    <property type="protein sequence ID" value="QJC56174.1"/>
    <property type="molecule type" value="Genomic_DNA"/>
</dbReference>
<reference evidence="1 2" key="1">
    <citation type="submission" date="2020-04" db="EMBL/GenBank/DDBJ databases">
        <title>Complete genome of a Psychrophilic, Marine, Gas Vacuolate Bacterium Polaromonas vacuolata KCTC 22033T.</title>
        <authorList>
            <person name="Hwang K."/>
            <person name="Kim K.M."/>
        </authorList>
    </citation>
    <scope>NUCLEOTIDE SEQUENCE [LARGE SCALE GENOMIC DNA]</scope>
    <source>
        <strain evidence="1 2">KCTC 22033</strain>
    </source>
</reference>
<accession>A0A6H2H9A3</accession>
<evidence type="ECO:0000313" key="2">
    <source>
        <dbReference type="Proteomes" id="UP000502041"/>
    </source>
</evidence>
<gene>
    <name evidence="1" type="ORF">HC248_01460</name>
</gene>